<sequence length="167" mass="19411">MEKESMFHKTPTFEEPTFSEMPAFLEDISLDEFNTEPELDDTERDENRKYNDKKNGTVEPEDYNNPSSNVIASHKQTLILKLETLTVKLTDGRIERNRDTSSKYSYNLKPANINITIVVDARFNHFLLIILKMTQGRRKRDNSAKAPAFKTLQVEFYGEMRILSPLC</sequence>
<accession>A0A8S3QXU0</accession>
<feature type="compositionally biased region" description="Acidic residues" evidence="1">
    <location>
        <begin position="28"/>
        <end position="44"/>
    </location>
</feature>
<evidence type="ECO:0000256" key="1">
    <source>
        <dbReference type="SAM" id="MobiDB-lite"/>
    </source>
</evidence>
<dbReference type="Proteomes" id="UP000683360">
    <property type="component" value="Unassembled WGS sequence"/>
</dbReference>
<evidence type="ECO:0000313" key="2">
    <source>
        <dbReference type="EMBL" id="CAG2201583.1"/>
    </source>
</evidence>
<proteinExistence type="predicted"/>
<name>A0A8S3QXU0_MYTED</name>
<keyword evidence="3" id="KW-1185">Reference proteome</keyword>
<evidence type="ECO:0000313" key="3">
    <source>
        <dbReference type="Proteomes" id="UP000683360"/>
    </source>
</evidence>
<dbReference type="EMBL" id="CAJPWZ010000855">
    <property type="protein sequence ID" value="CAG2201583.1"/>
    <property type="molecule type" value="Genomic_DNA"/>
</dbReference>
<feature type="region of interest" description="Disordered" evidence="1">
    <location>
        <begin position="1"/>
        <end position="69"/>
    </location>
</feature>
<organism evidence="2 3">
    <name type="scientific">Mytilus edulis</name>
    <name type="common">Blue mussel</name>
    <dbReference type="NCBI Taxonomy" id="6550"/>
    <lineage>
        <taxon>Eukaryota</taxon>
        <taxon>Metazoa</taxon>
        <taxon>Spiralia</taxon>
        <taxon>Lophotrochozoa</taxon>
        <taxon>Mollusca</taxon>
        <taxon>Bivalvia</taxon>
        <taxon>Autobranchia</taxon>
        <taxon>Pteriomorphia</taxon>
        <taxon>Mytilida</taxon>
        <taxon>Mytiloidea</taxon>
        <taxon>Mytilidae</taxon>
        <taxon>Mytilinae</taxon>
        <taxon>Mytilus</taxon>
    </lineage>
</organism>
<comment type="caution">
    <text evidence="2">The sequence shown here is derived from an EMBL/GenBank/DDBJ whole genome shotgun (WGS) entry which is preliminary data.</text>
</comment>
<gene>
    <name evidence="2" type="ORF">MEDL_16192</name>
</gene>
<feature type="compositionally biased region" description="Basic and acidic residues" evidence="1">
    <location>
        <begin position="45"/>
        <end position="56"/>
    </location>
</feature>
<reference evidence="2" key="1">
    <citation type="submission" date="2021-03" db="EMBL/GenBank/DDBJ databases">
        <authorList>
            <person name="Bekaert M."/>
        </authorList>
    </citation>
    <scope>NUCLEOTIDE SEQUENCE</scope>
</reference>
<protein>
    <submittedName>
        <fullName evidence="2">Uncharacterized protein</fullName>
    </submittedName>
</protein>
<dbReference type="AlphaFoldDB" id="A0A8S3QXU0"/>